<sequence length="115" mass="13447">MPYGEFCVELDDREFDAIGDTKRDHMTVGKSGLFKRPAGKEIRHEDVAKRCAGKCPYFWAFGIIPNVYMCLMRLKTARDQPKSPLFESWADKFDQDSRSYQCYILKQIRIDVQVK</sequence>
<evidence type="ECO:0000313" key="2">
    <source>
        <dbReference type="Proteomes" id="UP001172673"/>
    </source>
</evidence>
<dbReference type="AlphaFoldDB" id="A0AA39CGH0"/>
<proteinExistence type="predicted"/>
<gene>
    <name evidence="1" type="ORF">H2200_008495</name>
</gene>
<name>A0AA39CGH0_9EURO</name>
<keyword evidence="2" id="KW-1185">Reference proteome</keyword>
<accession>A0AA39CGH0</accession>
<dbReference type="EMBL" id="JAPDRK010000012">
    <property type="protein sequence ID" value="KAJ9607422.1"/>
    <property type="molecule type" value="Genomic_DNA"/>
</dbReference>
<dbReference type="Proteomes" id="UP001172673">
    <property type="component" value="Unassembled WGS sequence"/>
</dbReference>
<organism evidence="1 2">
    <name type="scientific">Cladophialophora chaetospira</name>
    <dbReference type="NCBI Taxonomy" id="386627"/>
    <lineage>
        <taxon>Eukaryota</taxon>
        <taxon>Fungi</taxon>
        <taxon>Dikarya</taxon>
        <taxon>Ascomycota</taxon>
        <taxon>Pezizomycotina</taxon>
        <taxon>Eurotiomycetes</taxon>
        <taxon>Chaetothyriomycetidae</taxon>
        <taxon>Chaetothyriales</taxon>
        <taxon>Herpotrichiellaceae</taxon>
        <taxon>Cladophialophora</taxon>
    </lineage>
</organism>
<protein>
    <submittedName>
        <fullName evidence="1">Uncharacterized protein</fullName>
    </submittedName>
</protein>
<comment type="caution">
    <text evidence="1">The sequence shown here is derived from an EMBL/GenBank/DDBJ whole genome shotgun (WGS) entry which is preliminary data.</text>
</comment>
<reference evidence="1" key="1">
    <citation type="submission" date="2022-10" db="EMBL/GenBank/DDBJ databases">
        <title>Culturing micro-colonial fungi from biological soil crusts in the Mojave desert and describing Neophaeococcomyces mojavensis, and introducing the new genera and species Taxawa tesnikishii.</title>
        <authorList>
            <person name="Kurbessoian T."/>
            <person name="Stajich J.E."/>
        </authorList>
    </citation>
    <scope>NUCLEOTIDE SEQUENCE</scope>
    <source>
        <strain evidence="1">TK_41</strain>
    </source>
</reference>
<evidence type="ECO:0000313" key="1">
    <source>
        <dbReference type="EMBL" id="KAJ9607422.1"/>
    </source>
</evidence>